<protein>
    <submittedName>
        <fullName evidence="2">Uncharacterized protein</fullName>
    </submittedName>
</protein>
<proteinExistence type="predicted"/>
<evidence type="ECO:0000313" key="3">
    <source>
        <dbReference type="Proteomes" id="UP000610931"/>
    </source>
</evidence>
<dbReference type="AlphaFoldDB" id="A0A8J7ILG0"/>
<accession>A0A8J7ILG0</accession>
<keyword evidence="1" id="KW-0732">Signal</keyword>
<name>A0A8J7ILG0_9FLAO</name>
<evidence type="ECO:0000256" key="1">
    <source>
        <dbReference type="SAM" id="SignalP"/>
    </source>
</evidence>
<dbReference type="Proteomes" id="UP000610931">
    <property type="component" value="Unassembled WGS sequence"/>
</dbReference>
<organism evidence="2 3">
    <name type="scientific">Snuella sedimenti</name>
    <dbReference type="NCBI Taxonomy" id="2798802"/>
    <lineage>
        <taxon>Bacteria</taxon>
        <taxon>Pseudomonadati</taxon>
        <taxon>Bacteroidota</taxon>
        <taxon>Flavobacteriia</taxon>
        <taxon>Flavobacteriales</taxon>
        <taxon>Flavobacteriaceae</taxon>
        <taxon>Snuella</taxon>
    </lineage>
</organism>
<feature type="signal peptide" evidence="1">
    <location>
        <begin position="1"/>
        <end position="19"/>
    </location>
</feature>
<sequence length="207" mass="24448">MNKSILSLLIFGLSIVSFGQNTDTDLKITSIHQLDEYDIQNIFGFQGIKYQKLKFIGNDFKNKTYKITAKEFLDGNIVTDTLVFDSAEMYYDELKKVKDTILEITVLAKQIDNTTLKMEFIFPRFSLPREYKVLDLKNKYSLRNIASESKLDIRYNEKFYLLAYIQPYDRKDGTLSYCDVGLSGMDIENWVKKFDIKHYWTFEMEFK</sequence>
<dbReference type="RefSeq" id="WP_199111968.1">
    <property type="nucleotide sequence ID" value="NZ_JAELVQ010000001.1"/>
</dbReference>
<evidence type="ECO:0000313" key="2">
    <source>
        <dbReference type="EMBL" id="MBJ6366537.1"/>
    </source>
</evidence>
<gene>
    <name evidence="2" type="ORF">JF259_00420</name>
</gene>
<keyword evidence="3" id="KW-1185">Reference proteome</keyword>
<reference evidence="2" key="1">
    <citation type="submission" date="2020-12" db="EMBL/GenBank/DDBJ databases">
        <title>Snuella sp. nov., isolated from sediment in Incheon.</title>
        <authorList>
            <person name="Kim W."/>
        </authorList>
    </citation>
    <scope>NUCLEOTIDE SEQUENCE</scope>
    <source>
        <strain evidence="2">CAU 1569</strain>
    </source>
</reference>
<comment type="caution">
    <text evidence="2">The sequence shown here is derived from an EMBL/GenBank/DDBJ whole genome shotgun (WGS) entry which is preliminary data.</text>
</comment>
<dbReference type="EMBL" id="JAELVQ010000001">
    <property type="protein sequence ID" value="MBJ6366537.1"/>
    <property type="molecule type" value="Genomic_DNA"/>
</dbReference>
<feature type="chain" id="PRO_5035238544" evidence="1">
    <location>
        <begin position="20"/>
        <end position="207"/>
    </location>
</feature>